<dbReference type="SUPFAM" id="SSF54160">
    <property type="entry name" value="Chromo domain-like"/>
    <property type="match status" value="1"/>
</dbReference>
<dbReference type="PROSITE" id="PS51640">
    <property type="entry name" value="MRG"/>
    <property type="match status" value="1"/>
</dbReference>
<dbReference type="EMBL" id="LYUB02000024">
    <property type="protein sequence ID" value="OVF05148.1"/>
    <property type="molecule type" value="Genomic_DNA"/>
</dbReference>
<evidence type="ECO:0000256" key="6">
    <source>
        <dbReference type="ARBA" id="ARBA00023163"/>
    </source>
</evidence>
<comment type="caution">
    <text evidence="11">The sequence shown here is derived from an EMBL/GenBank/DDBJ whole genome shotgun (WGS) entry which is preliminary data.</text>
</comment>
<comment type="similarity">
    <text evidence="2">Belongs to the MRG family.</text>
</comment>
<keyword evidence="4" id="KW-0156">Chromatin regulator</keyword>
<keyword evidence="7" id="KW-0539">Nucleus</keyword>
<dbReference type="GO" id="GO:0006325">
    <property type="term" value="P:chromatin organization"/>
    <property type="evidence" value="ECO:0007669"/>
    <property type="project" value="UniProtKB-KW"/>
</dbReference>
<feature type="domain" description="MRG" evidence="9">
    <location>
        <begin position="155"/>
        <end position="312"/>
    </location>
</feature>
<dbReference type="InterPro" id="IPR038217">
    <property type="entry name" value="MRG_C_sf"/>
</dbReference>
<sequence length="331" mass="37871">MAESEKFRPGSLVLAYHGPLVYEAKVLKFHEKGKQFVETGDGKSEPLNLNRIPKFLSESDAYFLHYKGWSSKWDEWVSTERILELNDDNLGLSRELRNARKTAIERLDHSKKDDEGKSTVEKKRRRNDSSDDKDIVSSQSSADTPRSNGPGRKRTKQESRSSYDIMISLRPQLKCLLVDDWEFMTKDHKLVDLEKCTPVKKILDSFYAYKTSTSKMDALDITREAMDGLAIFFDESLSLSLLYRFERLQYSDLLEKDPNVRPSEVYGLEHLLRLLVILPAQISTTTMDAVSINVLMAEVKELLEYIDDNLDGFVGSYMNASPAYDRLAGGQ</sequence>
<dbReference type="AlphaFoldDB" id="A0AA91PVF6"/>
<dbReference type="KEGG" id="clus:A9F13_24g00473"/>
<feature type="compositionally biased region" description="Polar residues" evidence="8">
    <location>
        <begin position="136"/>
        <end position="147"/>
    </location>
</feature>
<keyword evidence="5" id="KW-0805">Transcription regulation</keyword>
<feature type="domain" description="MSL3 chromodomain-like" evidence="10">
    <location>
        <begin position="59"/>
        <end position="97"/>
    </location>
</feature>
<dbReference type="InterPro" id="IPR008676">
    <property type="entry name" value="MRG"/>
</dbReference>
<reference evidence="11 12" key="1">
    <citation type="submission" date="2017-04" db="EMBL/GenBank/DDBJ databases">
        <title>Draft genome of the yeast Clavispora lusitaniae type strain CBS 6936.</title>
        <authorList>
            <person name="Durrens P."/>
            <person name="Klopp C."/>
            <person name="Biteau N."/>
            <person name="Fitton-Ouhabi V."/>
            <person name="Dementhon K."/>
            <person name="Accoceberry I."/>
            <person name="Sherman D.J."/>
            <person name="Noel T."/>
        </authorList>
    </citation>
    <scope>NUCLEOTIDE SEQUENCE [LARGE SCALE GENOMIC DNA]</scope>
    <source>
        <strain evidence="11 12">CBS 6936</strain>
    </source>
</reference>
<dbReference type="Gene3D" id="1.10.274.30">
    <property type="entry name" value="MRG domain"/>
    <property type="match status" value="1"/>
</dbReference>
<evidence type="ECO:0000313" key="12">
    <source>
        <dbReference type="Proteomes" id="UP000195602"/>
    </source>
</evidence>
<dbReference type="InterPro" id="IPR016197">
    <property type="entry name" value="Chromo-like_dom_sf"/>
</dbReference>
<feature type="compositionally biased region" description="Basic and acidic residues" evidence="8">
    <location>
        <begin position="107"/>
        <end position="135"/>
    </location>
</feature>
<evidence type="ECO:0000256" key="3">
    <source>
        <dbReference type="ARBA" id="ARBA00018505"/>
    </source>
</evidence>
<evidence type="ECO:0000256" key="1">
    <source>
        <dbReference type="ARBA" id="ARBA00004123"/>
    </source>
</evidence>
<keyword evidence="6" id="KW-0804">Transcription</keyword>
<feature type="region of interest" description="Disordered" evidence="8">
    <location>
        <begin position="107"/>
        <end position="160"/>
    </location>
</feature>
<protein>
    <recommendedName>
        <fullName evidence="3">Chromatin modification-related protein EAF3</fullName>
    </recommendedName>
</protein>
<dbReference type="Proteomes" id="UP000195602">
    <property type="component" value="Unassembled WGS sequence"/>
</dbReference>
<evidence type="ECO:0000256" key="7">
    <source>
        <dbReference type="ARBA" id="ARBA00023242"/>
    </source>
</evidence>
<dbReference type="PIRSF" id="PIRSF038133">
    <property type="entry name" value="HAT_Nua4_EAF3/MRG15"/>
    <property type="match status" value="1"/>
</dbReference>
<dbReference type="OMA" id="GLQTYFD"/>
<dbReference type="Pfam" id="PF05712">
    <property type="entry name" value="MRG"/>
    <property type="match status" value="1"/>
</dbReference>
<evidence type="ECO:0000256" key="4">
    <source>
        <dbReference type="ARBA" id="ARBA00022853"/>
    </source>
</evidence>
<evidence type="ECO:0000256" key="5">
    <source>
        <dbReference type="ARBA" id="ARBA00023015"/>
    </source>
</evidence>
<evidence type="ECO:0000313" key="11">
    <source>
        <dbReference type="EMBL" id="OVF05148.1"/>
    </source>
</evidence>
<evidence type="ECO:0000256" key="8">
    <source>
        <dbReference type="SAM" id="MobiDB-lite"/>
    </source>
</evidence>
<gene>
    <name evidence="11" type="ORF">A9F13_24g00473</name>
</gene>
<dbReference type="GO" id="GO:0035267">
    <property type="term" value="C:NuA4 histone acetyltransferase complex"/>
    <property type="evidence" value="ECO:0007669"/>
    <property type="project" value="TreeGrafter"/>
</dbReference>
<evidence type="ECO:0000259" key="9">
    <source>
        <dbReference type="Pfam" id="PF05712"/>
    </source>
</evidence>
<dbReference type="PANTHER" id="PTHR10880">
    <property type="entry name" value="MORTALITY FACTOR 4-LIKE PROTEIN"/>
    <property type="match status" value="1"/>
</dbReference>
<dbReference type="GO" id="GO:0006355">
    <property type="term" value="P:regulation of DNA-templated transcription"/>
    <property type="evidence" value="ECO:0007669"/>
    <property type="project" value="InterPro"/>
</dbReference>
<dbReference type="GO" id="GO:0032221">
    <property type="term" value="C:Rpd3S complex"/>
    <property type="evidence" value="ECO:0007669"/>
    <property type="project" value="TreeGrafter"/>
</dbReference>
<dbReference type="InterPro" id="IPR053820">
    <property type="entry name" value="MSL3_chromo-like"/>
</dbReference>
<organism evidence="11 12">
    <name type="scientific">Clavispora lusitaniae</name>
    <name type="common">Candida lusitaniae</name>
    <dbReference type="NCBI Taxonomy" id="36911"/>
    <lineage>
        <taxon>Eukaryota</taxon>
        <taxon>Fungi</taxon>
        <taxon>Dikarya</taxon>
        <taxon>Ascomycota</taxon>
        <taxon>Saccharomycotina</taxon>
        <taxon>Pichiomycetes</taxon>
        <taxon>Metschnikowiaceae</taxon>
        <taxon>Clavispora</taxon>
    </lineage>
</organism>
<comment type="subcellular location">
    <subcellularLocation>
        <location evidence="1">Nucleus</location>
    </subcellularLocation>
</comment>
<name>A0AA91PVF6_CLALS</name>
<dbReference type="InterPro" id="IPR026541">
    <property type="entry name" value="MRG_dom"/>
</dbReference>
<dbReference type="PANTHER" id="PTHR10880:SF15">
    <property type="entry name" value="MSL COMPLEX SUBUNIT 3"/>
    <property type="match status" value="1"/>
</dbReference>
<dbReference type="Gene3D" id="2.30.30.140">
    <property type="match status" value="1"/>
</dbReference>
<evidence type="ECO:0000256" key="2">
    <source>
        <dbReference type="ARBA" id="ARBA00009093"/>
    </source>
</evidence>
<proteinExistence type="inferred from homology"/>
<accession>A0AA91PVF6</accession>
<evidence type="ECO:0000259" key="10">
    <source>
        <dbReference type="Pfam" id="PF22732"/>
    </source>
</evidence>
<dbReference type="Pfam" id="PF22732">
    <property type="entry name" value="MSL3_chromo-like"/>
    <property type="match status" value="1"/>
</dbReference>